<reference evidence="2 3" key="1">
    <citation type="submission" date="2015-05" db="EMBL/GenBank/DDBJ databases">
        <title>Genome sequencing and analysis of members of genus Stenotrophomonas.</title>
        <authorList>
            <person name="Patil P.P."/>
            <person name="Midha S."/>
            <person name="Patil P.B."/>
        </authorList>
    </citation>
    <scope>NUCLEOTIDE SEQUENCE [LARGE SCALE GENOMIC DNA]</scope>
    <source>
        <strain evidence="2 3">DSM 17805</strain>
    </source>
</reference>
<dbReference type="RefSeq" id="WP_057665361.1">
    <property type="nucleotide sequence ID" value="NZ_LDJH01000011.1"/>
</dbReference>
<dbReference type="NCBIfam" id="TIGR02447">
    <property type="entry name" value="yiiD_Cterm"/>
    <property type="match status" value="1"/>
</dbReference>
<dbReference type="EMBL" id="LDJH01000011">
    <property type="protein sequence ID" value="KRG58409.1"/>
    <property type="molecule type" value="Genomic_DNA"/>
</dbReference>
<comment type="caution">
    <text evidence="2">The sequence shown here is derived from an EMBL/GenBank/DDBJ whole genome shotgun (WGS) entry which is preliminary data.</text>
</comment>
<dbReference type="OrthoDB" id="572024at2"/>
<evidence type="ECO:0000313" key="3">
    <source>
        <dbReference type="Proteomes" id="UP000051254"/>
    </source>
</evidence>
<keyword evidence="3" id="KW-1185">Reference proteome</keyword>
<dbReference type="Proteomes" id="UP000051254">
    <property type="component" value="Unassembled WGS sequence"/>
</dbReference>
<dbReference type="Gene3D" id="3.10.129.10">
    <property type="entry name" value="Hotdog Thioesterase"/>
    <property type="match status" value="1"/>
</dbReference>
<dbReference type="InterPro" id="IPR012660">
    <property type="entry name" value="YiiD_C"/>
</dbReference>
<dbReference type="SUPFAM" id="SSF54637">
    <property type="entry name" value="Thioesterase/thiol ester dehydrase-isomerase"/>
    <property type="match status" value="1"/>
</dbReference>
<accession>A0A0R0BNF8</accession>
<dbReference type="AlphaFoldDB" id="A0A0R0BNF8"/>
<dbReference type="STRING" id="266128.ABB25_06705"/>
<proteinExistence type="predicted"/>
<organism evidence="2 3">
    <name type="scientific">Stenotrophomonas koreensis</name>
    <dbReference type="NCBI Taxonomy" id="266128"/>
    <lineage>
        <taxon>Bacteria</taxon>
        <taxon>Pseudomonadati</taxon>
        <taxon>Pseudomonadota</taxon>
        <taxon>Gammaproteobacteria</taxon>
        <taxon>Lysobacterales</taxon>
        <taxon>Lysobacteraceae</taxon>
        <taxon>Stenotrophomonas</taxon>
    </lineage>
</organism>
<feature type="domain" description="Thioesterase putative" evidence="1">
    <location>
        <begin position="7"/>
        <end position="146"/>
    </location>
</feature>
<evidence type="ECO:0000259" key="1">
    <source>
        <dbReference type="Pfam" id="PF09500"/>
    </source>
</evidence>
<sequence>MQEHLAQLSATLKAMPPVVALGIEVDHYHNHQLSLRAPLAANLNDKGNAFGGSLASVLTLSGWGLVSLELAAAGLQADVYVADSRVRYLAPLYGDLLASARLDEEASWEVFLTRFAERGHASVNLVAQVLADGRPAATLSGRFVAKAKEQA</sequence>
<dbReference type="Pfam" id="PF09500">
    <property type="entry name" value="YiiD_C"/>
    <property type="match status" value="1"/>
</dbReference>
<dbReference type="InterPro" id="IPR029069">
    <property type="entry name" value="HotDog_dom_sf"/>
</dbReference>
<dbReference type="PATRIC" id="fig|266128.3.peg.212"/>
<name>A0A0R0BNF8_9GAMM</name>
<protein>
    <submittedName>
        <fullName evidence="2">Thioesterase</fullName>
    </submittedName>
</protein>
<evidence type="ECO:0000313" key="2">
    <source>
        <dbReference type="EMBL" id="KRG58409.1"/>
    </source>
</evidence>
<gene>
    <name evidence="2" type="ORF">ABB25_06705</name>
</gene>